<dbReference type="InterPro" id="IPR001781">
    <property type="entry name" value="Znf_LIM"/>
</dbReference>
<feature type="compositionally biased region" description="Low complexity" evidence="6">
    <location>
        <begin position="50"/>
        <end position="59"/>
    </location>
</feature>
<evidence type="ECO:0000256" key="5">
    <source>
        <dbReference type="SAM" id="Coils"/>
    </source>
</evidence>
<dbReference type="SMART" id="SM00132">
    <property type="entry name" value="LIM"/>
    <property type="match status" value="1"/>
</dbReference>
<dbReference type="AlphaFoldDB" id="A0A2K6CSQ9"/>
<feature type="compositionally biased region" description="Basic and acidic residues" evidence="6">
    <location>
        <begin position="75"/>
        <end position="106"/>
    </location>
</feature>
<feature type="domain" description="LIM zinc-binding" evidence="8">
    <location>
        <begin position="819"/>
        <end position="885"/>
    </location>
</feature>
<feature type="region of interest" description="Disordered" evidence="6">
    <location>
        <begin position="726"/>
        <end position="814"/>
    </location>
</feature>
<dbReference type="PANTHER" id="PTHR15551:SF3">
    <property type="entry name" value="LIM AND CALPONIN HOMOLOGY DOMAINS-CONTAINING PROTEIN 1"/>
    <property type="match status" value="1"/>
</dbReference>
<feature type="compositionally biased region" description="Basic and acidic residues" evidence="6">
    <location>
        <begin position="1"/>
        <end position="21"/>
    </location>
</feature>
<evidence type="ECO:0000256" key="6">
    <source>
        <dbReference type="SAM" id="MobiDB-lite"/>
    </source>
</evidence>
<keyword evidence="7" id="KW-0472">Membrane</keyword>
<evidence type="ECO:0000256" key="4">
    <source>
        <dbReference type="PROSITE-ProRule" id="PRU00125"/>
    </source>
</evidence>
<dbReference type="PROSITE" id="PS00478">
    <property type="entry name" value="LIM_DOMAIN_1"/>
    <property type="match status" value="1"/>
</dbReference>
<reference evidence="9" key="1">
    <citation type="submission" date="2025-08" db="UniProtKB">
        <authorList>
            <consortium name="Ensembl"/>
        </authorList>
    </citation>
    <scope>IDENTIFICATION</scope>
</reference>
<dbReference type="FunFam" id="2.10.110.10:FF:000041">
    <property type="entry name" value="LIM and calponin homology domains 1"/>
    <property type="match status" value="1"/>
</dbReference>
<dbReference type="GO" id="GO:0032034">
    <property type="term" value="F:myosin II head/neck binding"/>
    <property type="evidence" value="ECO:0007669"/>
    <property type="project" value="TreeGrafter"/>
</dbReference>
<evidence type="ECO:0000313" key="9">
    <source>
        <dbReference type="Ensembl" id="ENSMNEP00000026647.1"/>
    </source>
</evidence>
<dbReference type="CDD" id="cd08368">
    <property type="entry name" value="LIM"/>
    <property type="match status" value="1"/>
</dbReference>
<dbReference type="Gene3D" id="2.10.110.10">
    <property type="entry name" value="Cysteine Rich Protein"/>
    <property type="match status" value="1"/>
</dbReference>
<feature type="region of interest" description="Disordered" evidence="6">
    <location>
        <begin position="525"/>
        <end position="546"/>
    </location>
</feature>
<keyword evidence="10" id="KW-1185">Reference proteome</keyword>
<reference evidence="9" key="2">
    <citation type="submission" date="2025-09" db="UniProtKB">
        <authorList>
            <consortium name="Ensembl"/>
        </authorList>
    </citation>
    <scope>IDENTIFICATION</scope>
</reference>
<evidence type="ECO:0000313" key="10">
    <source>
        <dbReference type="Proteomes" id="UP000233120"/>
    </source>
</evidence>
<feature type="region of interest" description="Disordered" evidence="6">
    <location>
        <begin position="460"/>
        <end position="511"/>
    </location>
</feature>
<dbReference type="PANTHER" id="PTHR15551">
    <property type="entry name" value="LIM DOMAIN ONLY 7"/>
    <property type="match status" value="1"/>
</dbReference>
<name>A0A2K6CSQ9_MACNE</name>
<evidence type="ECO:0000256" key="7">
    <source>
        <dbReference type="SAM" id="Phobius"/>
    </source>
</evidence>
<feature type="region of interest" description="Disordered" evidence="6">
    <location>
        <begin position="674"/>
        <end position="708"/>
    </location>
</feature>
<feature type="compositionally biased region" description="Polar residues" evidence="6">
    <location>
        <begin position="766"/>
        <end position="785"/>
    </location>
</feature>
<feature type="transmembrane region" description="Helical" evidence="7">
    <location>
        <begin position="147"/>
        <end position="167"/>
    </location>
</feature>
<evidence type="ECO:0000256" key="1">
    <source>
        <dbReference type="ARBA" id="ARBA00022723"/>
    </source>
</evidence>
<evidence type="ECO:0000259" key="8">
    <source>
        <dbReference type="PROSITE" id="PS50023"/>
    </source>
</evidence>
<organism evidence="9 10">
    <name type="scientific">Macaca nemestrina</name>
    <name type="common">Pig-tailed macaque</name>
    <dbReference type="NCBI Taxonomy" id="9545"/>
    <lineage>
        <taxon>Eukaryota</taxon>
        <taxon>Metazoa</taxon>
        <taxon>Chordata</taxon>
        <taxon>Craniata</taxon>
        <taxon>Vertebrata</taxon>
        <taxon>Euteleostomi</taxon>
        <taxon>Mammalia</taxon>
        <taxon>Eutheria</taxon>
        <taxon>Euarchontoglires</taxon>
        <taxon>Primates</taxon>
        <taxon>Haplorrhini</taxon>
        <taxon>Catarrhini</taxon>
        <taxon>Cercopithecidae</taxon>
        <taxon>Cercopithecinae</taxon>
        <taxon>Macaca</taxon>
    </lineage>
</organism>
<feature type="transmembrane region" description="Helical" evidence="7">
    <location>
        <begin position="631"/>
        <end position="652"/>
    </location>
</feature>
<feature type="coiled-coil region" evidence="5">
    <location>
        <begin position="199"/>
        <end position="284"/>
    </location>
</feature>
<dbReference type="GO" id="GO:0046872">
    <property type="term" value="F:metal ion binding"/>
    <property type="evidence" value="ECO:0007669"/>
    <property type="project" value="UniProtKB-KW"/>
</dbReference>
<keyword evidence="1 4" id="KW-0479">Metal-binding</keyword>
<evidence type="ECO:0000256" key="3">
    <source>
        <dbReference type="ARBA" id="ARBA00023038"/>
    </source>
</evidence>
<dbReference type="GO" id="GO:0001725">
    <property type="term" value="C:stress fiber"/>
    <property type="evidence" value="ECO:0007669"/>
    <property type="project" value="TreeGrafter"/>
</dbReference>
<dbReference type="GeneTree" id="ENSGT00950000183159"/>
<dbReference type="Pfam" id="PF15949">
    <property type="entry name" value="DUF4757"/>
    <property type="match status" value="1"/>
</dbReference>
<dbReference type="GO" id="GO:0051893">
    <property type="term" value="P:regulation of focal adhesion assembly"/>
    <property type="evidence" value="ECO:0007669"/>
    <property type="project" value="TreeGrafter"/>
</dbReference>
<sequence>MDSERQVKETDDIESPKRSIRDSGYIDCWDSERSDSLSPPRHGRDDSFDSLDSFGSRSRQTPSPDVVLRGSSDGRGSDSESDLPHRKLPDVKKDDMSARRTSHGEPKSVVPFNQYLPNKSNQTAYVPAPLRKKKAEREEYRKSWSTATSPLGLSAAALFLTWALVVWELSTSMFDMRCEEEATVQPHSRARQEQLQLINNQLREEDDKWQDDLARWKSRRRSVSQDLIKKEEERKKMEKLLAGEDGTSERRKSIKTYREIVQEKERRERELHEAYKNARSQEEAEGILQQYIERFTISEAVLERLEMPKILERSHSTEPNLSSFLNDPNPMKYLRQQSLPPPKFTATVETTITRASVLDTSMSAGSGSPSKTVTPKAVPMLTPKPYSQPKNSQEILKTFKVDGKVSVNGETVHREEEKERECPTVAPAHSLTKSQMFEGVARVHGSPLELKQDNTSIEINIKKPNSVPQELTATTEKTEPNSQEDENDGGKPRKGNIELASSEPQHFTTTVTRCSPTVAFVEFPSSPQLKNDVPEEKDQKKPENEMSGKVELVLSQKVVKPKSPEPEATLTFPFLDKMPETNQLHLPNLNSQVDSPSSEKSPVTTPFKFWAWDPEEERRRQEKWQQEQERLLQVGLGLLLFLFFLFFSLTLLSIERKIIEDTVVPFTVSSSSADQLSTSSSVTEGNGTMNKIDLGNCQDEKQDRRWKKSFQGDDSDLLLKTRESDQLEEKGSLTQGALAHSGNPVSKGVHEDHQLDTEAGAPRCGTNPQLAQDPSQNQQVSNPMHSSEDVKPKTLPLDKSINHQIESPSERRKSISGKKLCSSCGLPLGKGAAMIIETLNLYFHIQCFRCGICKGQLGDAVSGTDVRIRNGLLNCNDCYMRSRSAGQPTTL</sequence>
<dbReference type="Pfam" id="PF00412">
    <property type="entry name" value="LIM"/>
    <property type="match status" value="1"/>
</dbReference>
<evidence type="ECO:0000256" key="2">
    <source>
        <dbReference type="ARBA" id="ARBA00022833"/>
    </source>
</evidence>
<protein>
    <submittedName>
        <fullName evidence="9">LIM and calponin homology domains 1</fullName>
    </submittedName>
</protein>
<feature type="compositionally biased region" description="Polar residues" evidence="6">
    <location>
        <begin position="502"/>
        <end position="511"/>
    </location>
</feature>
<gene>
    <name evidence="9" type="primary">LIMCH1</name>
</gene>
<keyword evidence="3 4" id="KW-0440">LIM domain</keyword>
<accession>A0A2K6CSQ9</accession>
<keyword evidence="7" id="KW-1133">Transmembrane helix</keyword>
<keyword evidence="5" id="KW-0175">Coiled coil</keyword>
<feature type="compositionally biased region" description="Basic and acidic residues" evidence="6">
    <location>
        <begin position="532"/>
        <end position="546"/>
    </location>
</feature>
<dbReference type="InterPro" id="IPR031865">
    <property type="entry name" value="DUF4757"/>
</dbReference>
<dbReference type="PROSITE" id="PS50023">
    <property type="entry name" value="LIM_DOMAIN_2"/>
    <property type="match status" value="1"/>
</dbReference>
<dbReference type="Ensembl" id="ENSMNET00000050933.1">
    <property type="protein sequence ID" value="ENSMNEP00000026647.1"/>
    <property type="gene ID" value="ENSMNEG00000036281.1"/>
</dbReference>
<feature type="region of interest" description="Disordered" evidence="6">
    <location>
        <begin position="1"/>
        <end position="115"/>
    </location>
</feature>
<keyword evidence="2 4" id="KW-0862">Zinc</keyword>
<keyword evidence="7" id="KW-0812">Transmembrane</keyword>
<dbReference type="Proteomes" id="UP000233120">
    <property type="component" value="Unassembled WGS sequence"/>
</dbReference>
<dbReference type="GO" id="GO:0051496">
    <property type="term" value="P:positive regulation of stress fiber assembly"/>
    <property type="evidence" value="ECO:0007669"/>
    <property type="project" value="TreeGrafter"/>
</dbReference>
<dbReference type="Bgee" id="ENSMNEG00000036281">
    <property type="expression patterns" value="Expressed in lung and 12 other cell types or tissues"/>
</dbReference>
<feature type="compositionally biased region" description="Polar residues" evidence="6">
    <location>
        <begin position="466"/>
        <end position="475"/>
    </location>
</feature>
<proteinExistence type="predicted"/>